<proteinExistence type="predicted"/>
<accession>G0UBX3</accession>
<dbReference type="EMBL" id="HE573027">
    <property type="protein sequence ID" value="CCC53321.1"/>
    <property type="molecule type" value="Genomic_DNA"/>
</dbReference>
<dbReference type="AlphaFoldDB" id="G0UBX3"/>
<reference evidence="1" key="1">
    <citation type="journal article" date="2012" name="Proc. Natl. Acad. Sci. U.S.A.">
        <title>Antigenic diversity is generated by distinct evolutionary mechanisms in African trypanosome species.</title>
        <authorList>
            <person name="Jackson A.P."/>
            <person name="Berry A."/>
            <person name="Aslett M."/>
            <person name="Allison H.C."/>
            <person name="Burton P."/>
            <person name="Vavrova-Anderson J."/>
            <person name="Brown R."/>
            <person name="Browne H."/>
            <person name="Corton N."/>
            <person name="Hauser H."/>
            <person name="Gamble J."/>
            <person name="Gilderthorp R."/>
            <person name="Marcello L."/>
            <person name="McQuillan J."/>
            <person name="Otto T.D."/>
            <person name="Quail M.A."/>
            <person name="Sanders M.J."/>
            <person name="van Tonder A."/>
            <person name="Ginger M.L."/>
            <person name="Field M.C."/>
            <person name="Barry J.D."/>
            <person name="Hertz-Fowler C."/>
            <person name="Berriman M."/>
        </authorList>
    </citation>
    <scope>NUCLEOTIDE SEQUENCE</scope>
    <source>
        <strain evidence="1">Y486</strain>
    </source>
</reference>
<sequence>MLPNLLTHNAPSCSMRLLECSSSALMSVLSPSFEHSSSAACGDVLKFFADLIVGALVFCKAEQLLVPFSALHSLAHLVDERFLCCGQPQRTFSDLLKSDRLVVLTKPRDVPQLIKLFPDFKNVCICVPSGPLSSRMLFDGKYLEEFYAEEFNPALSALADAGPYSVTAWMRSALTCRYEGLYVPSVRVAETAAKLLSIDIGGERGSCRCNRVVLEEGVCGLTPRWLETVVKTVASCGVSISSSIGLALCDRNCQEVDENYLLSKATGMGISCIAATAVPAPLFPRAERLISTDSVASFVSGWNDAAGAGVAAGDDLDWSEDCVEYCTAIRDRWKMFNQ</sequence>
<evidence type="ECO:0000313" key="1">
    <source>
        <dbReference type="EMBL" id="CCC53321.1"/>
    </source>
</evidence>
<dbReference type="VEuPathDB" id="TriTrypDB:TvY486_1108050"/>
<organism evidence="1">
    <name type="scientific">Trypanosoma vivax (strain Y486)</name>
    <dbReference type="NCBI Taxonomy" id="1055687"/>
    <lineage>
        <taxon>Eukaryota</taxon>
        <taxon>Discoba</taxon>
        <taxon>Euglenozoa</taxon>
        <taxon>Kinetoplastea</taxon>
        <taxon>Metakinetoplastina</taxon>
        <taxon>Trypanosomatida</taxon>
        <taxon>Trypanosomatidae</taxon>
        <taxon>Trypanosoma</taxon>
        <taxon>Duttonella</taxon>
    </lineage>
</organism>
<name>G0UBX3_TRYVY</name>
<gene>
    <name evidence="1" type="ORF">TVY486_1108050</name>
</gene>
<protein>
    <submittedName>
        <fullName evidence="1">Uncharacterized protein</fullName>
    </submittedName>
</protein>